<dbReference type="EMBL" id="NBNE01012100">
    <property type="protein sequence ID" value="OWY96089.1"/>
    <property type="molecule type" value="Genomic_DNA"/>
</dbReference>
<organism evidence="1 2">
    <name type="scientific">Phytophthora megakarya</name>
    <dbReference type="NCBI Taxonomy" id="4795"/>
    <lineage>
        <taxon>Eukaryota</taxon>
        <taxon>Sar</taxon>
        <taxon>Stramenopiles</taxon>
        <taxon>Oomycota</taxon>
        <taxon>Peronosporomycetes</taxon>
        <taxon>Peronosporales</taxon>
        <taxon>Peronosporaceae</taxon>
        <taxon>Phytophthora</taxon>
    </lineage>
</organism>
<accession>A0A225UV55</accession>
<dbReference type="Proteomes" id="UP000198211">
    <property type="component" value="Unassembled WGS sequence"/>
</dbReference>
<name>A0A225UV55_9STRA</name>
<gene>
    <name evidence="1" type="ORF">PHMEG_00033739</name>
</gene>
<dbReference type="AlphaFoldDB" id="A0A225UV55"/>
<sequence>MGLILQEKVPRLMQVVAQRLVRQLPLSVCVQDEPFLMSKIDMIVDRLVAGLPFDSPKFATLSSFFAPLTSQPVGRSELERNLNVSMAAVFPGLENGMSIWPPIDVVSYRFLREELPSSHLRFNTPLFWSGTDLDFEWLRRRVVCRNYQQNDLIGQSGIPPHIGIMVTLEMYTTEVERMKKGLAEKFESALKWHINGSVMTMEAMEIAFETAFQPLLW</sequence>
<reference evidence="2" key="1">
    <citation type="submission" date="2017-03" db="EMBL/GenBank/DDBJ databases">
        <title>Phytopthora megakarya and P. palmivora, two closely related causual agents of cacao black pod achieved similar genome size and gene model numbers by different mechanisms.</title>
        <authorList>
            <person name="Ali S."/>
            <person name="Shao J."/>
            <person name="Larry D.J."/>
            <person name="Kronmiller B."/>
            <person name="Shen D."/>
            <person name="Strem M.D."/>
            <person name="Melnick R.L."/>
            <person name="Guiltinan M.J."/>
            <person name="Tyler B.M."/>
            <person name="Meinhardt L.W."/>
            <person name="Bailey B.A."/>
        </authorList>
    </citation>
    <scope>NUCLEOTIDE SEQUENCE [LARGE SCALE GENOMIC DNA]</scope>
    <source>
        <strain evidence="2">zdho120</strain>
    </source>
</reference>
<evidence type="ECO:0000313" key="2">
    <source>
        <dbReference type="Proteomes" id="UP000198211"/>
    </source>
</evidence>
<comment type="caution">
    <text evidence="1">The sequence shown here is derived from an EMBL/GenBank/DDBJ whole genome shotgun (WGS) entry which is preliminary data.</text>
</comment>
<keyword evidence="2" id="KW-1185">Reference proteome</keyword>
<evidence type="ECO:0000313" key="1">
    <source>
        <dbReference type="EMBL" id="OWY96089.1"/>
    </source>
</evidence>
<protein>
    <submittedName>
        <fullName evidence="1">Uncharacterized protein</fullName>
    </submittedName>
</protein>
<proteinExistence type="predicted"/>